<comment type="function">
    <text evidence="4">Functions in the N-end rule pathway of protein degradation where it conjugates Leu from its aminoacyl-tRNA to the N-termini of proteins containing an N-terminal aspartate or glutamate.</text>
</comment>
<evidence type="ECO:0000256" key="1">
    <source>
        <dbReference type="ARBA" id="ARBA00022490"/>
    </source>
</evidence>
<dbReference type="SUPFAM" id="SSF55729">
    <property type="entry name" value="Acyl-CoA N-acyltransferases (Nat)"/>
    <property type="match status" value="1"/>
</dbReference>
<evidence type="ECO:0000256" key="3">
    <source>
        <dbReference type="ARBA" id="ARBA00023315"/>
    </source>
</evidence>
<keyword evidence="3 4" id="KW-0012">Acyltransferase</keyword>
<evidence type="ECO:0000256" key="4">
    <source>
        <dbReference type="HAMAP-Rule" id="MF_00689"/>
    </source>
</evidence>
<dbReference type="GO" id="GO:0071596">
    <property type="term" value="P:ubiquitin-dependent protein catabolic process via the N-end rule pathway"/>
    <property type="evidence" value="ECO:0007669"/>
    <property type="project" value="InterPro"/>
</dbReference>
<protein>
    <recommendedName>
        <fullName evidence="4">Aspartate/glutamate leucyltransferase</fullName>
        <ecNumber evidence="4">2.3.2.29</ecNumber>
    </recommendedName>
</protein>
<dbReference type="EMBL" id="CP041235">
    <property type="protein sequence ID" value="QOP42775.1"/>
    <property type="molecule type" value="Genomic_DNA"/>
</dbReference>
<dbReference type="Proteomes" id="UP000593719">
    <property type="component" value="Chromosome"/>
</dbReference>
<dbReference type="InterPro" id="IPR030700">
    <property type="entry name" value="N-end_Aminoacyl_Trfase"/>
</dbReference>
<name>A0A7M1AZH4_9BACT</name>
<accession>A0A7M1AZH4</accession>
<dbReference type="GO" id="GO:0005737">
    <property type="term" value="C:cytoplasm"/>
    <property type="evidence" value="ECO:0007669"/>
    <property type="project" value="UniProtKB-SubCell"/>
</dbReference>
<dbReference type="NCBIfam" id="NF002344">
    <property type="entry name" value="PRK01305.2-1"/>
    <property type="match status" value="1"/>
</dbReference>
<dbReference type="InterPro" id="IPR017138">
    <property type="entry name" value="Asp_Glu_LeuTrfase"/>
</dbReference>
<dbReference type="Pfam" id="PF04376">
    <property type="entry name" value="ATE_N"/>
    <property type="match status" value="1"/>
</dbReference>
<organism evidence="7 8">
    <name type="scientific">Sulfurimonas sediminis</name>
    <dbReference type="NCBI Taxonomy" id="2590020"/>
    <lineage>
        <taxon>Bacteria</taxon>
        <taxon>Pseudomonadati</taxon>
        <taxon>Campylobacterota</taxon>
        <taxon>Epsilonproteobacteria</taxon>
        <taxon>Campylobacterales</taxon>
        <taxon>Sulfurimonadaceae</taxon>
        <taxon>Sulfurimonas</taxon>
    </lineage>
</organism>
<dbReference type="PANTHER" id="PTHR21367">
    <property type="entry name" value="ARGININE-TRNA-PROTEIN TRANSFERASE 1"/>
    <property type="match status" value="1"/>
</dbReference>
<dbReference type="NCBIfam" id="NF002346">
    <property type="entry name" value="PRK01305.2-3"/>
    <property type="match status" value="1"/>
</dbReference>
<dbReference type="InterPro" id="IPR016181">
    <property type="entry name" value="Acyl_CoA_acyltransferase"/>
</dbReference>
<keyword evidence="2 4" id="KW-0808">Transferase</keyword>
<comment type="subcellular location">
    <subcellularLocation>
        <location evidence="4">Cytoplasm</location>
    </subcellularLocation>
</comment>
<proteinExistence type="inferred from homology"/>
<evidence type="ECO:0000259" key="6">
    <source>
        <dbReference type="Pfam" id="PF04377"/>
    </source>
</evidence>
<dbReference type="HAMAP" id="MF_00689">
    <property type="entry name" value="Bpt"/>
    <property type="match status" value="1"/>
</dbReference>
<comment type="catalytic activity">
    <reaction evidence="4">
        <text>N-terminal L-aspartyl-[protein] + L-leucyl-tRNA(Leu) = N-terminal L-leucyl-L-aspartyl-[protein] + tRNA(Leu) + H(+)</text>
        <dbReference type="Rhea" id="RHEA:50420"/>
        <dbReference type="Rhea" id="RHEA-COMP:9613"/>
        <dbReference type="Rhea" id="RHEA-COMP:9622"/>
        <dbReference type="Rhea" id="RHEA-COMP:12669"/>
        <dbReference type="Rhea" id="RHEA-COMP:12674"/>
        <dbReference type="ChEBI" id="CHEBI:15378"/>
        <dbReference type="ChEBI" id="CHEBI:64720"/>
        <dbReference type="ChEBI" id="CHEBI:78442"/>
        <dbReference type="ChEBI" id="CHEBI:78494"/>
        <dbReference type="ChEBI" id="CHEBI:133042"/>
        <dbReference type="EC" id="2.3.2.29"/>
    </reaction>
</comment>
<dbReference type="InterPro" id="IPR007471">
    <property type="entry name" value="N-end_Aminoacyl_Trfase_N"/>
</dbReference>
<dbReference type="EC" id="2.3.2.29" evidence="4"/>
<feature type="domain" description="N-end aminoacyl transferase N-terminal" evidence="5">
    <location>
        <begin position="12"/>
        <end position="80"/>
    </location>
</feature>
<dbReference type="Pfam" id="PF04377">
    <property type="entry name" value="ATE_C"/>
    <property type="match status" value="1"/>
</dbReference>
<dbReference type="GO" id="GO:0004057">
    <property type="term" value="F:arginyl-tRNA--protein transferase activity"/>
    <property type="evidence" value="ECO:0007669"/>
    <property type="project" value="InterPro"/>
</dbReference>
<keyword evidence="8" id="KW-1185">Reference proteome</keyword>
<dbReference type="KEGG" id="ssei:FJR45_01940"/>
<keyword evidence="1 4" id="KW-0963">Cytoplasm</keyword>
<feature type="domain" description="N-end rule aminoacyl transferase C-terminal" evidence="6">
    <location>
        <begin position="100"/>
        <end position="223"/>
    </location>
</feature>
<dbReference type="PANTHER" id="PTHR21367:SF1">
    <property type="entry name" value="ARGINYL-TRNA--PROTEIN TRANSFERASE 1"/>
    <property type="match status" value="1"/>
</dbReference>
<evidence type="ECO:0000313" key="7">
    <source>
        <dbReference type="EMBL" id="QOP42775.1"/>
    </source>
</evidence>
<dbReference type="InterPro" id="IPR007472">
    <property type="entry name" value="N-end_Aminoacyl_Trfase_C"/>
</dbReference>
<dbReference type="PIRSF" id="PIRSF037208">
    <property type="entry name" value="ATE_pro_prd"/>
    <property type="match status" value="1"/>
</dbReference>
<comment type="similarity">
    <text evidence="4">Belongs to the R-transferase family. Bpt subfamily.</text>
</comment>
<dbReference type="GO" id="GO:0008914">
    <property type="term" value="F:leucyl-tRNA--protein transferase activity"/>
    <property type="evidence" value="ECO:0007669"/>
    <property type="project" value="UniProtKB-UniRule"/>
</dbReference>
<gene>
    <name evidence="4" type="primary">bpt</name>
    <name evidence="7" type="ORF">FJR45_01940</name>
</gene>
<dbReference type="Gene3D" id="3.40.630.30">
    <property type="match status" value="1"/>
</dbReference>
<dbReference type="AlphaFoldDB" id="A0A7M1AZH4"/>
<evidence type="ECO:0000259" key="5">
    <source>
        <dbReference type="Pfam" id="PF04376"/>
    </source>
</evidence>
<evidence type="ECO:0000256" key="2">
    <source>
        <dbReference type="ARBA" id="ARBA00022679"/>
    </source>
</evidence>
<dbReference type="RefSeq" id="WP_193151103.1">
    <property type="nucleotide sequence ID" value="NZ_CP041235.1"/>
</dbReference>
<sequence>MNLLKEFLLDDTCSYLSDKKQTTHYKVINNCDSKSCEALIERGYRRFGKMYFRPICTACTECQSIKIDVENYTFSKSAKRVIKKAKDITSYIQVPSVTQEHLELFEKYHLYMHDKKGWDYSATTAQHYYNSFVTGHADFGYEVLYYDQEKLIAVDLIDILENGISSIYFYYDPDYAQYSLGKLSLYNQIKYAKNTNKKWIYLGYYVEGCPSLSYKAQYTPYLTLQGRPHEHEKFIWS</sequence>
<comment type="catalytic activity">
    <reaction evidence="4">
        <text>N-terminal L-glutamyl-[protein] + L-leucyl-tRNA(Leu) = N-terminal L-leucyl-L-glutamyl-[protein] + tRNA(Leu) + H(+)</text>
        <dbReference type="Rhea" id="RHEA:50412"/>
        <dbReference type="Rhea" id="RHEA-COMP:9613"/>
        <dbReference type="Rhea" id="RHEA-COMP:9622"/>
        <dbReference type="Rhea" id="RHEA-COMP:12664"/>
        <dbReference type="Rhea" id="RHEA-COMP:12668"/>
        <dbReference type="ChEBI" id="CHEBI:15378"/>
        <dbReference type="ChEBI" id="CHEBI:64721"/>
        <dbReference type="ChEBI" id="CHEBI:78442"/>
        <dbReference type="ChEBI" id="CHEBI:78494"/>
        <dbReference type="ChEBI" id="CHEBI:133041"/>
        <dbReference type="EC" id="2.3.2.29"/>
    </reaction>
</comment>
<evidence type="ECO:0000313" key="8">
    <source>
        <dbReference type="Proteomes" id="UP000593719"/>
    </source>
</evidence>
<reference evidence="7 8" key="1">
    <citation type="submission" date="2019-06" db="EMBL/GenBank/DDBJ databases">
        <title>Sulfurimonas gotlandica sp. nov., a chemoautotrophic and psychrotolerant epsilonproteobacterium isolated from a pelagic redoxcline, and an emended description of the genus Sulfurimonas.</title>
        <authorList>
            <person name="Wang S."/>
            <person name="Jiang L."/>
            <person name="Shao Z."/>
        </authorList>
    </citation>
    <scope>NUCLEOTIDE SEQUENCE [LARGE SCALE GENOMIC DNA]</scope>
    <source>
        <strain evidence="7 8">S2-6</strain>
    </source>
</reference>